<protein>
    <recommendedName>
        <fullName evidence="3">Protein kinase domain-containing protein</fullName>
    </recommendedName>
</protein>
<reference evidence="2" key="1">
    <citation type="journal article" date="2020" name="Nature">
        <title>Giant virus diversity and host interactions through global metagenomics.</title>
        <authorList>
            <person name="Schulz F."/>
            <person name="Roux S."/>
            <person name="Paez-Espino D."/>
            <person name="Jungbluth S."/>
            <person name="Walsh D.A."/>
            <person name="Denef V.J."/>
            <person name="McMahon K.D."/>
            <person name="Konstantinidis K.T."/>
            <person name="Eloe-Fadrosh E.A."/>
            <person name="Kyrpides N.C."/>
            <person name="Woyke T."/>
        </authorList>
    </citation>
    <scope>NUCLEOTIDE SEQUENCE</scope>
    <source>
        <strain evidence="2">GVMAG-S-3300013094-100</strain>
    </source>
</reference>
<accession>A0A6C0KUJ3</accession>
<organism evidence="2">
    <name type="scientific">viral metagenome</name>
    <dbReference type="NCBI Taxonomy" id="1070528"/>
    <lineage>
        <taxon>unclassified sequences</taxon>
        <taxon>metagenomes</taxon>
        <taxon>organismal metagenomes</taxon>
    </lineage>
</organism>
<feature type="compositionally biased region" description="Low complexity" evidence="1">
    <location>
        <begin position="340"/>
        <end position="350"/>
    </location>
</feature>
<dbReference type="EMBL" id="MN740975">
    <property type="protein sequence ID" value="QHU20891.1"/>
    <property type="molecule type" value="Genomic_DNA"/>
</dbReference>
<proteinExistence type="predicted"/>
<name>A0A6C0KUJ3_9ZZZZ</name>
<dbReference type="AlphaFoldDB" id="A0A6C0KUJ3"/>
<evidence type="ECO:0000313" key="2">
    <source>
        <dbReference type="EMBL" id="QHU20891.1"/>
    </source>
</evidence>
<dbReference type="SUPFAM" id="SSF56112">
    <property type="entry name" value="Protein kinase-like (PK-like)"/>
    <property type="match status" value="1"/>
</dbReference>
<dbReference type="InterPro" id="IPR011009">
    <property type="entry name" value="Kinase-like_dom_sf"/>
</dbReference>
<dbReference type="Gene3D" id="1.10.510.10">
    <property type="entry name" value="Transferase(Phosphotransferase) domain 1"/>
    <property type="match status" value="1"/>
</dbReference>
<feature type="region of interest" description="Disordered" evidence="1">
    <location>
        <begin position="285"/>
        <end position="358"/>
    </location>
</feature>
<evidence type="ECO:0000256" key="1">
    <source>
        <dbReference type="SAM" id="MobiDB-lite"/>
    </source>
</evidence>
<feature type="compositionally biased region" description="Basic residues" evidence="1">
    <location>
        <begin position="319"/>
        <end position="339"/>
    </location>
</feature>
<sequence>MASHTKEIDMNQGEFVGEGDTSCIIKNPPFKCTNVITIKHTQIPPDTELVTKIIYRGRNHRTTEGLYDLEMENAQKVALLDPQQEYFIYPIEGCKLELTKNYLTGEQIINYMIGKCPLDEKKIGSLHESYNTIYLLRMPLGKGETLSTYVETHKNISDADINDILLKICACLSITHNDMKLDAILYDEQTKNVRLIDLGERAEKGNNSDLKNMINIVIPDLIKNQTHVTKYKTNLNRKIKNIGNINDLATYLEKLYTDSLTPEERINYENEVRERTLAKIAAIQRHDGSPPGSPSHRSPPHGSPNVTPPHGSPNVTPPHGRHHGSPSHDRHHGSHKKPRNNGGSSSGGKASRSRKSIK</sequence>
<evidence type="ECO:0008006" key="3">
    <source>
        <dbReference type="Google" id="ProtNLM"/>
    </source>
</evidence>